<comment type="caution">
    <text evidence="3">The sequence shown here is derived from an EMBL/GenBank/DDBJ whole genome shotgun (WGS) entry which is preliminary data.</text>
</comment>
<evidence type="ECO:0000313" key="4">
    <source>
        <dbReference type="Proteomes" id="UP001153555"/>
    </source>
</evidence>
<organism evidence="3 4">
    <name type="scientific">Striga hermonthica</name>
    <name type="common">Purple witchweed</name>
    <name type="synonym">Buchnera hermonthica</name>
    <dbReference type="NCBI Taxonomy" id="68872"/>
    <lineage>
        <taxon>Eukaryota</taxon>
        <taxon>Viridiplantae</taxon>
        <taxon>Streptophyta</taxon>
        <taxon>Embryophyta</taxon>
        <taxon>Tracheophyta</taxon>
        <taxon>Spermatophyta</taxon>
        <taxon>Magnoliopsida</taxon>
        <taxon>eudicotyledons</taxon>
        <taxon>Gunneridae</taxon>
        <taxon>Pentapetalae</taxon>
        <taxon>asterids</taxon>
        <taxon>lamiids</taxon>
        <taxon>Lamiales</taxon>
        <taxon>Orobanchaceae</taxon>
        <taxon>Buchnereae</taxon>
        <taxon>Striga</taxon>
    </lineage>
</organism>
<dbReference type="InterPro" id="IPR001932">
    <property type="entry name" value="PPM-type_phosphatase-like_dom"/>
</dbReference>
<feature type="domain" description="PPM-type phosphatase" evidence="2">
    <location>
        <begin position="95"/>
        <end position="147"/>
    </location>
</feature>
<name>A0A9N7MP88_STRHE</name>
<dbReference type="InterPro" id="IPR036457">
    <property type="entry name" value="PPM-type-like_dom_sf"/>
</dbReference>
<dbReference type="Pfam" id="PF00481">
    <property type="entry name" value="PP2C"/>
    <property type="match status" value="1"/>
</dbReference>
<protein>
    <submittedName>
        <fullName evidence="3">Protein phosphatase 2C 37</fullName>
    </submittedName>
</protein>
<dbReference type="Proteomes" id="UP001153555">
    <property type="component" value="Unassembled WGS sequence"/>
</dbReference>
<dbReference type="OrthoDB" id="1742618at2759"/>
<gene>
    <name evidence="3" type="ORF">SHERM_12805</name>
</gene>
<dbReference type="EMBL" id="CACSLK010009714">
    <property type="protein sequence ID" value="CAA0811986.1"/>
    <property type="molecule type" value="Genomic_DNA"/>
</dbReference>
<dbReference type="Gene3D" id="3.60.40.10">
    <property type="entry name" value="PPM-type phosphatase domain"/>
    <property type="match status" value="1"/>
</dbReference>
<keyword evidence="4" id="KW-1185">Reference proteome</keyword>
<evidence type="ECO:0000256" key="1">
    <source>
        <dbReference type="SAM" id="MobiDB-lite"/>
    </source>
</evidence>
<dbReference type="SUPFAM" id="SSF81606">
    <property type="entry name" value="PP2C-like"/>
    <property type="match status" value="1"/>
</dbReference>
<evidence type="ECO:0000313" key="3">
    <source>
        <dbReference type="EMBL" id="CAA0811986.1"/>
    </source>
</evidence>
<reference evidence="3" key="1">
    <citation type="submission" date="2019-12" db="EMBL/GenBank/DDBJ databases">
        <authorList>
            <person name="Scholes J."/>
        </authorList>
    </citation>
    <scope>NUCLEOTIDE SEQUENCE</scope>
</reference>
<feature type="region of interest" description="Disordered" evidence="1">
    <location>
        <begin position="26"/>
        <end position="47"/>
    </location>
</feature>
<sequence length="170" mass="18741">MFSNNPSKDVLAAPVEGVCRRLRGKFPDLQPRGTNGVGRHSKSRRRRRLEVGRINSLSAARSVSVGSRRRRSELEFRLKSAVEGTVDRGSGHGTASRVGRRKEMEDAVAAKPGFLQVRGRSYDFYGVYDRHSGRRAADVCARRMHGTVAMAGELCCGCDCSAFFLVLLLV</sequence>
<evidence type="ECO:0000259" key="2">
    <source>
        <dbReference type="Pfam" id="PF00481"/>
    </source>
</evidence>
<dbReference type="AlphaFoldDB" id="A0A9N7MP88"/>
<accession>A0A9N7MP88</accession>
<proteinExistence type="predicted"/>